<keyword evidence="3" id="KW-1185">Reference proteome</keyword>
<feature type="region of interest" description="Disordered" evidence="1">
    <location>
        <begin position="123"/>
        <end position="206"/>
    </location>
</feature>
<protein>
    <submittedName>
        <fullName evidence="2">Uncharacterized protein</fullName>
    </submittedName>
</protein>
<proteinExistence type="predicted"/>
<organism evidence="2 3">
    <name type="scientific">Porites lobata</name>
    <dbReference type="NCBI Taxonomy" id="104759"/>
    <lineage>
        <taxon>Eukaryota</taxon>
        <taxon>Metazoa</taxon>
        <taxon>Cnidaria</taxon>
        <taxon>Anthozoa</taxon>
        <taxon>Hexacorallia</taxon>
        <taxon>Scleractinia</taxon>
        <taxon>Fungiina</taxon>
        <taxon>Poritidae</taxon>
        <taxon>Porites</taxon>
    </lineage>
</organism>
<feature type="compositionally biased region" description="Acidic residues" evidence="1">
    <location>
        <begin position="148"/>
        <end position="165"/>
    </location>
</feature>
<dbReference type="EMBL" id="CALNXK010000062">
    <property type="protein sequence ID" value="CAH3139307.1"/>
    <property type="molecule type" value="Genomic_DNA"/>
</dbReference>
<evidence type="ECO:0000313" key="3">
    <source>
        <dbReference type="Proteomes" id="UP001159405"/>
    </source>
</evidence>
<gene>
    <name evidence="2" type="ORF">PLOB_00040611</name>
</gene>
<evidence type="ECO:0000313" key="2">
    <source>
        <dbReference type="EMBL" id="CAH3139307.1"/>
    </source>
</evidence>
<sequence length="206" mass="23721">MALQHDETVWITAVSDRTETLDLESDILDSTKYDKIEPHVILASQKRDPSIGRVLAFKLDGRKPPTREICRELPFTRKLLREWPKLDVGKDGLLRRRCGEHLQLVLPREFHPLVYKLHQDMDHHEPTDVEQPCPPENDQDTPPVSVPEELESEEQESEMEEEAALEQDPGPSRPERAHRPPRMFTFNTLGQPTICGVQTAPYPVPR</sequence>
<evidence type="ECO:0000256" key="1">
    <source>
        <dbReference type="SAM" id="MobiDB-lite"/>
    </source>
</evidence>
<name>A0ABN8PA98_9CNID</name>
<comment type="caution">
    <text evidence="2">The sequence shown here is derived from an EMBL/GenBank/DDBJ whole genome shotgun (WGS) entry which is preliminary data.</text>
</comment>
<reference evidence="2 3" key="1">
    <citation type="submission" date="2022-05" db="EMBL/GenBank/DDBJ databases">
        <authorList>
            <consortium name="Genoscope - CEA"/>
            <person name="William W."/>
        </authorList>
    </citation>
    <scope>NUCLEOTIDE SEQUENCE [LARGE SCALE GENOMIC DNA]</scope>
</reference>
<dbReference type="Proteomes" id="UP001159405">
    <property type="component" value="Unassembled WGS sequence"/>
</dbReference>
<accession>A0ABN8PA98</accession>